<proteinExistence type="predicted"/>
<protein>
    <submittedName>
        <fullName evidence="1">Uncharacterized protein</fullName>
    </submittedName>
</protein>
<organism evidence="1 2">
    <name type="scientific">Monodon monoceros</name>
    <name type="common">Narwhal</name>
    <name type="synonym">Ceratodon monodon</name>
    <dbReference type="NCBI Taxonomy" id="40151"/>
    <lineage>
        <taxon>Eukaryota</taxon>
        <taxon>Metazoa</taxon>
        <taxon>Chordata</taxon>
        <taxon>Craniata</taxon>
        <taxon>Vertebrata</taxon>
        <taxon>Euteleostomi</taxon>
        <taxon>Mammalia</taxon>
        <taxon>Eutheria</taxon>
        <taxon>Laurasiatheria</taxon>
        <taxon>Artiodactyla</taxon>
        <taxon>Whippomorpha</taxon>
        <taxon>Cetacea</taxon>
        <taxon>Odontoceti</taxon>
        <taxon>Monodontidae</taxon>
        <taxon>Monodon</taxon>
    </lineage>
</organism>
<gene>
    <name evidence="1" type="ORF">EI555_021199</name>
</gene>
<dbReference type="Proteomes" id="UP000308365">
    <property type="component" value="Unassembled WGS sequence"/>
</dbReference>
<evidence type="ECO:0000313" key="2">
    <source>
        <dbReference type="Proteomes" id="UP000308365"/>
    </source>
</evidence>
<reference evidence="2" key="1">
    <citation type="journal article" date="2019" name="IScience">
        <title>Narwhal Genome Reveals Long-Term Low Genetic Diversity despite Current Large Abundance Size.</title>
        <authorList>
            <person name="Westbury M.V."/>
            <person name="Petersen B."/>
            <person name="Garde E."/>
            <person name="Heide-Jorgensen M.P."/>
            <person name="Lorenzen E.D."/>
        </authorList>
    </citation>
    <scope>NUCLEOTIDE SEQUENCE [LARGE SCALE GENOMIC DNA]</scope>
</reference>
<evidence type="ECO:0000313" key="1">
    <source>
        <dbReference type="EMBL" id="TKC34004.1"/>
    </source>
</evidence>
<sequence length="100" mass="11089">MLLRHPSVSTWVTPSRPLRFFVAPPPTSGRRDWERARRRSWRPTRSPTVGLALASLSSHGSVKAVLRSMIVGTPGSGKSTLALRIIKHFQLKKFSSGDVL</sequence>
<dbReference type="SUPFAM" id="SSF52540">
    <property type="entry name" value="P-loop containing nucleoside triphosphate hydrolases"/>
    <property type="match status" value="1"/>
</dbReference>
<name>A0A4U1ED56_MONMO</name>
<dbReference type="Gene3D" id="3.40.50.300">
    <property type="entry name" value="P-loop containing nucleotide triphosphate hydrolases"/>
    <property type="match status" value="1"/>
</dbReference>
<dbReference type="AlphaFoldDB" id="A0A4U1ED56"/>
<dbReference type="EMBL" id="RWIC01002164">
    <property type="protein sequence ID" value="TKC34004.1"/>
    <property type="molecule type" value="Genomic_DNA"/>
</dbReference>
<comment type="caution">
    <text evidence="1">The sequence shown here is derived from an EMBL/GenBank/DDBJ whole genome shotgun (WGS) entry which is preliminary data.</text>
</comment>
<accession>A0A4U1ED56</accession>
<dbReference type="InterPro" id="IPR027417">
    <property type="entry name" value="P-loop_NTPase"/>
</dbReference>